<keyword evidence="3" id="KW-1185">Reference proteome</keyword>
<protein>
    <submittedName>
        <fullName evidence="2">Uncharacterized protein</fullName>
    </submittedName>
</protein>
<reference evidence="2 3" key="1">
    <citation type="submission" date="2019-12" db="EMBL/GenBank/DDBJ databases">
        <authorList>
            <person name="Alioto T."/>
            <person name="Alioto T."/>
            <person name="Gomez Garrido J."/>
        </authorList>
    </citation>
    <scope>NUCLEOTIDE SEQUENCE [LARGE SCALE GENOMIC DNA]</scope>
</reference>
<proteinExistence type="predicted"/>
<dbReference type="EMBL" id="CACTIH010009280">
    <property type="protein sequence ID" value="CAA3028998.1"/>
    <property type="molecule type" value="Genomic_DNA"/>
</dbReference>
<dbReference type="AlphaFoldDB" id="A0A8S0V6X7"/>
<comment type="caution">
    <text evidence="2">The sequence shown here is derived from an EMBL/GenBank/DDBJ whole genome shotgun (WGS) entry which is preliminary data.</text>
</comment>
<dbReference type="Gramene" id="OE9A115299T1">
    <property type="protein sequence ID" value="OE9A115299C1"/>
    <property type="gene ID" value="OE9A115299"/>
</dbReference>
<feature type="region of interest" description="Disordered" evidence="1">
    <location>
        <begin position="27"/>
        <end position="55"/>
    </location>
</feature>
<accession>A0A8S0V6X7</accession>
<evidence type="ECO:0000256" key="1">
    <source>
        <dbReference type="SAM" id="MobiDB-lite"/>
    </source>
</evidence>
<dbReference type="PANTHER" id="PTHR46816:SF1">
    <property type="entry name" value="TETRATRICOPEPTIDE REPEAT (TPR)-LIKE SUPERFAMILY PROTEIN"/>
    <property type="match status" value="1"/>
</dbReference>
<dbReference type="PANTHER" id="PTHR46816">
    <property type="entry name" value="OS01G0273500 PROTEIN"/>
    <property type="match status" value="1"/>
</dbReference>
<evidence type="ECO:0000313" key="3">
    <source>
        <dbReference type="Proteomes" id="UP000594638"/>
    </source>
</evidence>
<name>A0A8S0V6X7_OLEEU</name>
<organism evidence="2 3">
    <name type="scientific">Olea europaea subsp. europaea</name>
    <dbReference type="NCBI Taxonomy" id="158383"/>
    <lineage>
        <taxon>Eukaryota</taxon>
        <taxon>Viridiplantae</taxon>
        <taxon>Streptophyta</taxon>
        <taxon>Embryophyta</taxon>
        <taxon>Tracheophyta</taxon>
        <taxon>Spermatophyta</taxon>
        <taxon>Magnoliopsida</taxon>
        <taxon>eudicotyledons</taxon>
        <taxon>Gunneridae</taxon>
        <taxon>Pentapetalae</taxon>
        <taxon>asterids</taxon>
        <taxon>lamiids</taxon>
        <taxon>Lamiales</taxon>
        <taxon>Oleaceae</taxon>
        <taxon>Oleeae</taxon>
        <taxon>Olea</taxon>
    </lineage>
</organism>
<gene>
    <name evidence="2" type="ORF">OLEA9_A115299</name>
</gene>
<evidence type="ECO:0000313" key="2">
    <source>
        <dbReference type="EMBL" id="CAA3028998.1"/>
    </source>
</evidence>
<sequence length="105" mass="11644">MGTILDDKVIEKQRKAAMQVQQAQEVQHAQEQYSTRVESSPVAISDSDTSNGCGTHRIEKNAAITTPPPLVFQGVFYRDLTVVGNLLSQARFNYPMPVKYEALSC</sequence>
<dbReference type="Proteomes" id="UP000594638">
    <property type="component" value="Unassembled WGS sequence"/>
</dbReference>